<dbReference type="EMBL" id="JWZT01002857">
    <property type="protein sequence ID" value="KII68452.1"/>
    <property type="molecule type" value="Genomic_DNA"/>
</dbReference>
<dbReference type="GO" id="GO:0004386">
    <property type="term" value="F:helicase activity"/>
    <property type="evidence" value="ECO:0007669"/>
    <property type="project" value="UniProtKB-KW"/>
</dbReference>
<evidence type="ECO:0000313" key="3">
    <source>
        <dbReference type="EMBL" id="KII68452.1"/>
    </source>
</evidence>
<keyword evidence="3" id="KW-0067">ATP-binding</keyword>
<dbReference type="Pfam" id="PF21530">
    <property type="entry name" value="Pif1_2B_dom"/>
    <property type="match status" value="1"/>
</dbReference>
<keyword evidence="3" id="KW-0378">Hydrolase</keyword>
<dbReference type="InterPro" id="IPR049163">
    <property type="entry name" value="Pif1-like_2B_dom"/>
</dbReference>
<gene>
    <name evidence="3" type="ORF">RF11_10810</name>
</gene>
<dbReference type="OMA" id="MACASET"/>
<dbReference type="SUPFAM" id="SSF52540">
    <property type="entry name" value="P-loop containing nucleoside triphosphate hydrolases"/>
    <property type="match status" value="1"/>
</dbReference>
<dbReference type="OrthoDB" id="10063914at2759"/>
<proteinExistence type="predicted"/>
<dbReference type="InterPro" id="IPR027417">
    <property type="entry name" value="P-loop_NTPase"/>
</dbReference>
<dbReference type="PANTHER" id="PTHR10492">
    <property type="match status" value="1"/>
</dbReference>
<dbReference type="AlphaFoldDB" id="A0A0C2N3H9"/>
<reference evidence="3 4" key="1">
    <citation type="journal article" date="2014" name="Genome Biol. Evol.">
        <title>The genome of the myxosporean Thelohanellus kitauei shows adaptations to nutrient acquisition within its fish host.</title>
        <authorList>
            <person name="Yang Y."/>
            <person name="Xiong J."/>
            <person name="Zhou Z."/>
            <person name="Huo F."/>
            <person name="Miao W."/>
            <person name="Ran C."/>
            <person name="Liu Y."/>
            <person name="Zhang J."/>
            <person name="Feng J."/>
            <person name="Wang M."/>
            <person name="Wang M."/>
            <person name="Wang L."/>
            <person name="Yao B."/>
        </authorList>
    </citation>
    <scope>NUCLEOTIDE SEQUENCE [LARGE SCALE GENOMIC DNA]</scope>
    <source>
        <strain evidence="3">Wuqing</strain>
    </source>
</reference>
<dbReference type="Gene3D" id="3.40.50.300">
    <property type="entry name" value="P-loop containing nucleotide triphosphate hydrolases"/>
    <property type="match status" value="1"/>
</dbReference>
<accession>A0A0C2N3H9</accession>
<evidence type="ECO:0000313" key="4">
    <source>
        <dbReference type="Proteomes" id="UP000031668"/>
    </source>
</evidence>
<dbReference type="CDD" id="cd18809">
    <property type="entry name" value="SF1_C_RecD"/>
    <property type="match status" value="1"/>
</dbReference>
<evidence type="ECO:0000259" key="2">
    <source>
        <dbReference type="Pfam" id="PF21530"/>
    </source>
</evidence>
<comment type="caution">
    <text evidence="3">The sequence shown here is derived from an EMBL/GenBank/DDBJ whole genome shotgun (WGS) entry which is preliminary data.</text>
</comment>
<keyword evidence="3" id="KW-0347">Helicase</keyword>
<dbReference type="Proteomes" id="UP000031668">
    <property type="component" value="Unassembled WGS sequence"/>
</dbReference>
<dbReference type="InterPro" id="IPR027785">
    <property type="entry name" value="UvrD-like_helicase_C"/>
</dbReference>
<dbReference type="Gene3D" id="2.30.30.940">
    <property type="match status" value="1"/>
</dbReference>
<protein>
    <submittedName>
        <fullName evidence="3">ATP-dependent DNA helicase PIF1</fullName>
    </submittedName>
</protein>
<keyword evidence="4" id="KW-1185">Reference proteome</keyword>
<name>A0A0C2N3H9_THEKT</name>
<keyword evidence="3" id="KW-0547">Nucleotide-binding</keyword>
<feature type="domain" description="UvrD-like helicase C-terminal" evidence="1">
    <location>
        <begin position="204"/>
        <end position="243"/>
    </location>
</feature>
<evidence type="ECO:0000259" key="1">
    <source>
        <dbReference type="Pfam" id="PF13538"/>
    </source>
</evidence>
<sequence length="278" mass="31598">MRSEGQNHYNNWLLQVESGTLPSPPGIYEQDVIQIPNEMMTNNDIISVIFGNINQMSIEELTKRVIVAPTNSETLYMNHKIIELIPGDPQIYYSADSIISEDLNDTLNYPVEFLNNQTPSGMPPHVLLLKKGVIIMLLRNLNPKKGMSNGTRLIVEELERNFIKAKIISECNRGDSVLIPRIDLAPTETTLNFTLKRRQFPVVPAYAITINKAQGQSFDHVGIQLKTTVFSHGQLYVALSRSRNSRQVKLYIEPNTQQGQLLNDDRFFTRNVVFTEIL</sequence>
<organism evidence="3 4">
    <name type="scientific">Thelohanellus kitauei</name>
    <name type="common">Myxosporean</name>
    <dbReference type="NCBI Taxonomy" id="669202"/>
    <lineage>
        <taxon>Eukaryota</taxon>
        <taxon>Metazoa</taxon>
        <taxon>Cnidaria</taxon>
        <taxon>Myxozoa</taxon>
        <taxon>Myxosporea</taxon>
        <taxon>Bivalvulida</taxon>
        <taxon>Platysporina</taxon>
        <taxon>Myxobolidae</taxon>
        <taxon>Thelohanellus</taxon>
    </lineage>
</organism>
<dbReference type="Pfam" id="PF13538">
    <property type="entry name" value="UvrD_C_2"/>
    <property type="match status" value="1"/>
</dbReference>
<feature type="domain" description="DNA helicase Pif1-like 2B" evidence="2">
    <location>
        <begin position="112"/>
        <end position="158"/>
    </location>
</feature>
<dbReference type="PANTHER" id="PTHR10492:SF57">
    <property type="entry name" value="ATP-DEPENDENT DNA HELICASE"/>
    <property type="match status" value="1"/>
</dbReference>